<evidence type="ECO:0000313" key="1">
    <source>
        <dbReference type="EMBL" id="SCB94379.1"/>
    </source>
</evidence>
<sequence length="151" mass="17228">MGTDSYDNLLIRVENDLIDLGMTPVILDTMPLKENSGLDGVAYLKGDKAYIFIDKTLSVFDKARTLVEEFHHAISDIGNHLDYNSNLAHNDEITAREDVIRYMTSEATIIKIAHEYENQAFEAWMLCEYLGYPLDFAQETVDLYRKSGLLN</sequence>
<reference evidence="2" key="1">
    <citation type="submission" date="2016-08" db="EMBL/GenBank/DDBJ databases">
        <authorList>
            <person name="Varghese N."/>
            <person name="Submissions Spin"/>
        </authorList>
    </citation>
    <scope>NUCLEOTIDE SEQUENCE [LARGE SCALE GENOMIC DNA]</scope>
    <source>
        <strain evidence="2">R-53094</strain>
    </source>
</reference>
<evidence type="ECO:0008006" key="3">
    <source>
        <dbReference type="Google" id="ProtNLM"/>
    </source>
</evidence>
<dbReference type="EMBL" id="FMAO01000005">
    <property type="protein sequence ID" value="SCB94379.1"/>
    <property type="molecule type" value="Genomic_DNA"/>
</dbReference>
<accession>A0A1C4AIN3</accession>
<dbReference type="Proteomes" id="UP000199268">
    <property type="component" value="Unassembled WGS sequence"/>
</dbReference>
<dbReference type="OrthoDB" id="2147523at2"/>
<dbReference type="STRING" id="1505725.GA0061074_105106"/>
<dbReference type="AlphaFoldDB" id="A0A1C4AIN3"/>
<gene>
    <name evidence="1" type="ORF">GA0061074_105106</name>
</gene>
<evidence type="ECO:0000313" key="2">
    <source>
        <dbReference type="Proteomes" id="UP000199268"/>
    </source>
</evidence>
<protein>
    <recommendedName>
        <fullName evidence="3">IrrE N-terminal-like domain-containing protein</fullName>
    </recommendedName>
</protein>
<dbReference type="RefSeq" id="WP_092462437.1">
    <property type="nucleotide sequence ID" value="NZ_BJEE01000005.1"/>
</dbReference>
<organism evidence="1 2">
    <name type="scientific">Weissella bombi</name>
    <dbReference type="NCBI Taxonomy" id="1505725"/>
    <lineage>
        <taxon>Bacteria</taxon>
        <taxon>Bacillati</taxon>
        <taxon>Bacillota</taxon>
        <taxon>Bacilli</taxon>
        <taxon>Lactobacillales</taxon>
        <taxon>Lactobacillaceae</taxon>
        <taxon>Weissella</taxon>
    </lineage>
</organism>
<name>A0A1C4AIN3_9LACO</name>
<proteinExistence type="predicted"/>
<keyword evidence="2" id="KW-1185">Reference proteome</keyword>